<dbReference type="InterPro" id="IPR014721">
    <property type="entry name" value="Ribsml_uS5_D2-typ_fold_subgr"/>
</dbReference>
<dbReference type="PROSITE" id="PS51787">
    <property type="entry name" value="LON_N"/>
    <property type="match status" value="1"/>
</dbReference>
<dbReference type="PRINTS" id="PR00830">
    <property type="entry name" value="ENDOLAPTASE"/>
</dbReference>
<dbReference type="FunFam" id="3.40.50.300:FF:000021">
    <property type="entry name" value="Lon protease homolog"/>
    <property type="match status" value="1"/>
</dbReference>
<dbReference type="RefSeq" id="XP_024665474.1">
    <property type="nucleotide sequence ID" value="XM_024809706.1"/>
</dbReference>
<dbReference type="PIRSF" id="PIRSF001174">
    <property type="entry name" value="Lon_proteas"/>
    <property type="match status" value="1"/>
</dbReference>
<evidence type="ECO:0000256" key="2">
    <source>
        <dbReference type="ARBA" id="ARBA00022741"/>
    </source>
</evidence>
<dbReference type="InterPro" id="IPR003593">
    <property type="entry name" value="AAA+_ATPase"/>
</dbReference>
<keyword evidence="17" id="KW-1185">Reference proteome</keyword>
<dbReference type="Gene3D" id="3.30.230.10">
    <property type="match status" value="1"/>
</dbReference>
<dbReference type="Gene3D" id="1.20.5.5270">
    <property type="match status" value="1"/>
</dbReference>
<dbReference type="CDD" id="cd19500">
    <property type="entry name" value="RecA-like_Lon"/>
    <property type="match status" value="1"/>
</dbReference>
<dbReference type="OrthoDB" id="2411602at2759"/>
<dbReference type="Proteomes" id="UP000238350">
    <property type="component" value="Unassembled WGS sequence"/>
</dbReference>
<evidence type="ECO:0000259" key="14">
    <source>
        <dbReference type="PROSITE" id="PS51786"/>
    </source>
</evidence>
<evidence type="ECO:0000256" key="8">
    <source>
        <dbReference type="PIRSR" id="PIRSR001174-1"/>
    </source>
</evidence>
<evidence type="ECO:0000256" key="4">
    <source>
        <dbReference type="ARBA" id="ARBA00022825"/>
    </source>
</evidence>
<feature type="domain" description="Lon proteolytic" evidence="14">
    <location>
        <begin position="679"/>
        <end position="863"/>
    </location>
</feature>
<feature type="region of interest" description="Disordered" evidence="13">
    <location>
        <begin position="239"/>
        <end position="267"/>
    </location>
</feature>
<dbReference type="Pfam" id="PF00004">
    <property type="entry name" value="AAA"/>
    <property type="match status" value="1"/>
</dbReference>
<name>A0A2T0FKM5_9ASCO</name>
<dbReference type="SUPFAM" id="SSF54211">
    <property type="entry name" value="Ribosomal protein S5 domain 2-like"/>
    <property type="match status" value="1"/>
</dbReference>
<dbReference type="InterPro" id="IPR054594">
    <property type="entry name" value="Lon_lid"/>
</dbReference>
<dbReference type="InterPro" id="IPR015947">
    <property type="entry name" value="PUA-like_sf"/>
</dbReference>
<dbReference type="InterPro" id="IPR003111">
    <property type="entry name" value="Lon_prtase_N"/>
</dbReference>
<dbReference type="InterPro" id="IPR008269">
    <property type="entry name" value="Lon_proteolytic"/>
</dbReference>
<dbReference type="EC" id="3.4.21.-" evidence="7 12"/>
<dbReference type="SMART" id="SM00382">
    <property type="entry name" value="AAA"/>
    <property type="match status" value="1"/>
</dbReference>
<evidence type="ECO:0000256" key="13">
    <source>
        <dbReference type="SAM" id="MobiDB-lite"/>
    </source>
</evidence>
<feature type="active site" evidence="8 10">
    <location>
        <position position="811"/>
    </location>
</feature>
<evidence type="ECO:0000256" key="6">
    <source>
        <dbReference type="ARBA" id="ARBA00050665"/>
    </source>
</evidence>
<protein>
    <recommendedName>
        <fullName evidence="7 12">Lon protease homolog</fullName>
        <ecNumber evidence="7 12">3.4.21.-</ecNumber>
    </recommendedName>
</protein>
<feature type="binding site" evidence="9">
    <location>
        <begin position="424"/>
        <end position="431"/>
    </location>
    <ligand>
        <name>ATP</name>
        <dbReference type="ChEBI" id="CHEBI:30616"/>
    </ligand>
</feature>
<accession>A0A2T0FKM5</accession>
<keyword evidence="5 7" id="KW-0067">ATP-binding</keyword>
<dbReference type="PANTHER" id="PTHR10046">
    <property type="entry name" value="ATP DEPENDENT LON PROTEASE FAMILY MEMBER"/>
    <property type="match status" value="1"/>
</dbReference>
<keyword evidence="4 7" id="KW-0720">Serine protease</keyword>
<dbReference type="InterPro" id="IPR027065">
    <property type="entry name" value="Lon_Prtase"/>
</dbReference>
<dbReference type="Gene3D" id="1.10.8.60">
    <property type="match status" value="1"/>
</dbReference>
<proteinExistence type="inferred from homology"/>
<organism evidence="16 17">
    <name type="scientific">Wickerhamiella sorbophila</name>
    <dbReference type="NCBI Taxonomy" id="45607"/>
    <lineage>
        <taxon>Eukaryota</taxon>
        <taxon>Fungi</taxon>
        <taxon>Dikarya</taxon>
        <taxon>Ascomycota</taxon>
        <taxon>Saccharomycotina</taxon>
        <taxon>Dipodascomycetes</taxon>
        <taxon>Dipodascales</taxon>
        <taxon>Trichomonascaceae</taxon>
        <taxon>Wickerhamiella</taxon>
    </lineage>
</organism>
<evidence type="ECO:0000256" key="5">
    <source>
        <dbReference type="ARBA" id="ARBA00022840"/>
    </source>
</evidence>
<evidence type="ECO:0000256" key="12">
    <source>
        <dbReference type="RuleBase" id="RU000592"/>
    </source>
</evidence>
<evidence type="ECO:0000256" key="11">
    <source>
        <dbReference type="RuleBase" id="RU000591"/>
    </source>
</evidence>
<dbReference type="GO" id="GO:0016887">
    <property type="term" value="F:ATP hydrolysis activity"/>
    <property type="evidence" value="ECO:0007669"/>
    <property type="project" value="InterPro"/>
</dbReference>
<dbReference type="PROSITE" id="PS51786">
    <property type="entry name" value="LON_PROTEOLYTIC"/>
    <property type="match status" value="1"/>
</dbReference>
<evidence type="ECO:0000256" key="10">
    <source>
        <dbReference type="PROSITE-ProRule" id="PRU01122"/>
    </source>
</evidence>
<dbReference type="GO" id="GO:0006508">
    <property type="term" value="P:proteolysis"/>
    <property type="evidence" value="ECO:0007669"/>
    <property type="project" value="UniProtKB-KW"/>
</dbReference>
<dbReference type="PROSITE" id="PS01046">
    <property type="entry name" value="LON_SER"/>
    <property type="match status" value="1"/>
</dbReference>
<dbReference type="Pfam" id="PF22667">
    <property type="entry name" value="Lon_lid"/>
    <property type="match status" value="1"/>
</dbReference>
<comment type="similarity">
    <text evidence="7 10 11">Belongs to the peptidase S16 family.</text>
</comment>
<keyword evidence="3 7" id="KW-0378">Hydrolase</keyword>
<dbReference type="GO" id="GO:0005524">
    <property type="term" value="F:ATP binding"/>
    <property type="evidence" value="ECO:0007669"/>
    <property type="project" value="UniProtKB-KW"/>
</dbReference>
<dbReference type="EMBL" id="NDIQ01000021">
    <property type="protein sequence ID" value="PRT55529.1"/>
    <property type="molecule type" value="Genomic_DNA"/>
</dbReference>
<dbReference type="SUPFAM" id="SSF52540">
    <property type="entry name" value="P-loop containing nucleoside triphosphate hydrolases"/>
    <property type="match status" value="1"/>
</dbReference>
<comment type="catalytic activity">
    <reaction evidence="6">
        <text>Hydrolysis of proteins in presence of ATP.</text>
        <dbReference type="EC" id="3.4.21.53"/>
    </reaction>
</comment>
<dbReference type="AlphaFoldDB" id="A0A2T0FKM5"/>
<dbReference type="GO" id="GO:0004252">
    <property type="term" value="F:serine-type endopeptidase activity"/>
    <property type="evidence" value="ECO:0007669"/>
    <property type="project" value="UniProtKB-UniRule"/>
</dbReference>
<reference evidence="16 17" key="1">
    <citation type="submission" date="2017-04" db="EMBL/GenBank/DDBJ databases">
        <title>Genome sequencing of [Candida] sorbophila.</title>
        <authorList>
            <person name="Ahn J.O."/>
        </authorList>
    </citation>
    <scope>NUCLEOTIDE SEQUENCE [LARGE SCALE GENOMIC DNA]</scope>
    <source>
        <strain evidence="16 17">DS02</strain>
    </source>
</reference>
<dbReference type="Gene3D" id="1.20.58.1480">
    <property type="match status" value="1"/>
</dbReference>
<dbReference type="SUPFAM" id="SSF88697">
    <property type="entry name" value="PUA domain-like"/>
    <property type="match status" value="1"/>
</dbReference>
<dbReference type="Pfam" id="PF05362">
    <property type="entry name" value="Lon_C"/>
    <property type="match status" value="1"/>
</dbReference>
<evidence type="ECO:0000256" key="1">
    <source>
        <dbReference type="ARBA" id="ARBA00022670"/>
    </source>
</evidence>
<evidence type="ECO:0000256" key="7">
    <source>
        <dbReference type="PIRNR" id="PIRNR001174"/>
    </source>
</evidence>
<dbReference type="Gene3D" id="3.40.50.300">
    <property type="entry name" value="P-loop containing nucleotide triphosphate hydrolases"/>
    <property type="match status" value="1"/>
</dbReference>
<keyword evidence="2 7" id="KW-0547">Nucleotide-binding</keyword>
<feature type="domain" description="Lon N-terminal" evidence="15">
    <location>
        <begin position="9"/>
        <end position="213"/>
    </location>
</feature>
<evidence type="ECO:0000256" key="9">
    <source>
        <dbReference type="PIRSR" id="PIRSR001174-2"/>
    </source>
</evidence>
<feature type="active site" evidence="8 10">
    <location>
        <position position="768"/>
    </location>
</feature>
<sequence>MSRETVIKVRLITLPANHVLMPGIVMRMSVPRDPPLLPTPQDVTAKVKTVVPFVSSHDNLVAILPCVPDEPHEASDIGTLARILSLPSTNQGMMIIQGICRVRVLSKDPYDSARSVMGTLELIFDGRTVPKETMELIDKLKTSLEALLSSFEGGADVVKRFVSFTEGISSPSTLVDILASVLPLEFAEKFTVLCTTDPAERAKFLIFILEKKAEALRKQTLTKVAGDTKLPSNQIVLRTDLKPSSNPPGKLAPPVRLPRNRGSPEDDGMAEIEKTLVEAKLPAEGRKIIDRELSRIKRMMPSQAEYQVSRSFLETVADIPWNNNFVPELSMEVVEEAHRIFDHDHYGLEKVKKRLIEYMAVMYLQQRNSHGTNHISDTQLAVPLAPETPETPKILEAPKDSQNMVVDAEAKPGEVRTPILLLVGPPGVGKTSLAKSVARALNRRLHRISLGGVRDEAEIRGHRRTYIGAMPGVIVQGLRKVGTMNPVFVLDEIDKVSQGSHSAHGDPSAALLEVLDPEQNSTFVDHYVSFPVDLSHCIFIATANNLETIPPPLLDRMEVIHLDGYTYIEKQHIAESYLMPKQLRANALQEKQIIVPPEVMHYIATHYTRESGVRNLERLLGTICRARAVELLTEGRPDETTEIEVSDLPHYLGLDRYTDDVINDEVDTYKDKAGNTIHRRSVGLVNGLAYMGSGTGGLLMFESSKIPNGTGKLKLTGKLGDVIQESAEIAMTWVRAHAIDLHVDPEVFSKFDIHLHAPAGAIPKDGPSAGVAMTLCFVSLLTNREVPRDIAMTGEITLRGKILPVGGIREKLLGAHMAGVRKVLLPYHCRAVVEDECKFFDEIDMKIVFVKYIWDVFAEVWPEDQQLREIAQL</sequence>
<dbReference type="InterPro" id="IPR004815">
    <property type="entry name" value="Lon_bac/euk-typ"/>
</dbReference>
<dbReference type="GeneID" id="36516897"/>
<gene>
    <name evidence="16" type="ORF">B9G98_03149</name>
</gene>
<evidence type="ECO:0000256" key="3">
    <source>
        <dbReference type="ARBA" id="ARBA00022801"/>
    </source>
</evidence>
<keyword evidence="1 7" id="KW-0645">Protease</keyword>
<dbReference type="GO" id="GO:0004176">
    <property type="term" value="F:ATP-dependent peptidase activity"/>
    <property type="evidence" value="ECO:0007669"/>
    <property type="project" value="UniProtKB-UniRule"/>
</dbReference>
<comment type="caution">
    <text evidence="16">The sequence shown here is derived from an EMBL/GenBank/DDBJ whole genome shotgun (WGS) entry which is preliminary data.</text>
</comment>
<dbReference type="STRING" id="45607.A0A2T0FKM5"/>
<evidence type="ECO:0000313" key="17">
    <source>
        <dbReference type="Proteomes" id="UP000238350"/>
    </source>
</evidence>
<dbReference type="InterPro" id="IPR003959">
    <property type="entry name" value="ATPase_AAA_core"/>
</dbReference>
<dbReference type="Pfam" id="PF02190">
    <property type="entry name" value="LON_substr_bdg"/>
    <property type="match status" value="1"/>
</dbReference>
<dbReference type="InterPro" id="IPR020568">
    <property type="entry name" value="Ribosomal_Su5_D2-typ_SF"/>
</dbReference>
<dbReference type="InterPro" id="IPR027417">
    <property type="entry name" value="P-loop_NTPase"/>
</dbReference>
<dbReference type="GO" id="GO:0030163">
    <property type="term" value="P:protein catabolic process"/>
    <property type="evidence" value="ECO:0007669"/>
    <property type="project" value="InterPro"/>
</dbReference>
<dbReference type="NCBIfam" id="TIGR00763">
    <property type="entry name" value="lon"/>
    <property type="match status" value="1"/>
</dbReference>
<evidence type="ECO:0000313" key="16">
    <source>
        <dbReference type="EMBL" id="PRT55529.1"/>
    </source>
</evidence>
<evidence type="ECO:0000259" key="15">
    <source>
        <dbReference type="PROSITE" id="PS51787"/>
    </source>
</evidence>
<dbReference type="InterPro" id="IPR008268">
    <property type="entry name" value="Peptidase_S16_AS"/>
</dbReference>